<organism evidence="2 3">
    <name type="scientific">Aspergillus welwitschiae</name>
    <dbReference type="NCBI Taxonomy" id="1341132"/>
    <lineage>
        <taxon>Eukaryota</taxon>
        <taxon>Fungi</taxon>
        <taxon>Dikarya</taxon>
        <taxon>Ascomycota</taxon>
        <taxon>Pezizomycotina</taxon>
        <taxon>Eurotiomycetes</taxon>
        <taxon>Eurotiomycetidae</taxon>
        <taxon>Eurotiales</taxon>
        <taxon>Aspergillaceae</taxon>
        <taxon>Aspergillus</taxon>
        <taxon>Aspergillus subgen. Circumdati</taxon>
    </lineage>
</organism>
<keyword evidence="3" id="KW-1185">Reference proteome</keyword>
<evidence type="ECO:0000313" key="3">
    <source>
        <dbReference type="Proteomes" id="UP000253729"/>
    </source>
</evidence>
<dbReference type="Proteomes" id="UP000253729">
    <property type="component" value="Unassembled WGS sequence"/>
</dbReference>
<gene>
    <name evidence="2" type="ORF">BDQ94DRAFT_152400</name>
</gene>
<feature type="transmembrane region" description="Helical" evidence="1">
    <location>
        <begin position="5"/>
        <end position="24"/>
    </location>
</feature>
<evidence type="ECO:0000256" key="1">
    <source>
        <dbReference type="SAM" id="Phobius"/>
    </source>
</evidence>
<accession>A0A3F3PMT0</accession>
<keyword evidence="1" id="KW-0472">Membrane</keyword>
<dbReference type="AlphaFoldDB" id="A0A3F3PMT0"/>
<keyword evidence="1" id="KW-0812">Transmembrane</keyword>
<proteinExistence type="predicted"/>
<evidence type="ECO:0000313" key="2">
    <source>
        <dbReference type="EMBL" id="RDH28251.1"/>
    </source>
</evidence>
<keyword evidence="1" id="KW-1133">Transmembrane helix</keyword>
<dbReference type="EMBL" id="KZ852078">
    <property type="protein sequence ID" value="RDH28251.1"/>
    <property type="molecule type" value="Genomic_DNA"/>
</dbReference>
<protein>
    <submittedName>
        <fullName evidence="2">Uncharacterized protein</fullName>
    </submittedName>
</protein>
<name>A0A3F3PMT0_9EURO</name>
<sequence>MDIRVLGFGVYFYSTLLPLLVQAAACLTRWVIYVGTLDFSGFTFVLVKDLSLGC</sequence>
<reference evidence="2 3" key="1">
    <citation type="submission" date="2018-07" db="EMBL/GenBank/DDBJ databases">
        <title>The genomes of Aspergillus section Nigri reveals drivers in fungal speciation.</title>
        <authorList>
            <consortium name="DOE Joint Genome Institute"/>
            <person name="Vesth T.C."/>
            <person name="Nybo J."/>
            <person name="Theobald S."/>
            <person name="Brandl J."/>
            <person name="Frisvad J.C."/>
            <person name="Nielsen K.F."/>
            <person name="Lyhne E.K."/>
            <person name="Kogle M.E."/>
            <person name="Kuo A."/>
            <person name="Riley R."/>
            <person name="Clum A."/>
            <person name="Nolan M."/>
            <person name="Lipzen A."/>
            <person name="Salamov A."/>
            <person name="Henrissat B."/>
            <person name="Wiebenga A."/>
            <person name="De vries R.P."/>
            <person name="Grigoriev I.V."/>
            <person name="Mortensen U.H."/>
            <person name="Andersen M.R."/>
            <person name="Baker S.E."/>
        </authorList>
    </citation>
    <scope>NUCLEOTIDE SEQUENCE [LARGE SCALE GENOMIC DNA]</scope>
    <source>
        <strain evidence="2 3">CBS 139.54b</strain>
    </source>
</reference>
<dbReference type="RefSeq" id="XP_026621273.1">
    <property type="nucleotide sequence ID" value="XM_026767961.1"/>
</dbReference>
<dbReference type="GeneID" id="38136317"/>